<dbReference type="InterPro" id="IPR023157">
    <property type="entry name" value="AGR-C-984p-like_sf"/>
</dbReference>
<dbReference type="Pfam" id="PF06748">
    <property type="entry name" value="DUF1217"/>
    <property type="match status" value="2"/>
</dbReference>
<name>A0A4R5PP07_9HYPH</name>
<dbReference type="SUPFAM" id="SSF158837">
    <property type="entry name" value="AGR C 984p-like"/>
    <property type="match status" value="5"/>
</dbReference>
<accession>A0A4R5PP07</accession>
<gene>
    <name evidence="1" type="ORF">E2A64_05995</name>
</gene>
<sequence>MISTYLSYNLVARDIKAAMNLTAQQAQVSREAAYFKENIGNITSAEEFVEDYRLYSYAMKAHGLEEMTYAKAFMLKVLESDLSDTNSYANKLTDKRYREFAAAFQFSSNAGSVMTESQMDQAIGLYEGHFASLDDQIAENTAYYKAMLTSVGSVDGFLANARLYDYMLDTYGFDGDTVDKSYLRALLTSDASDPASFYNTEIVAKRDAALATIDGNNPILTAIAARQTVIGERDYIVQLQTAISDAQTRIADAQAAMSEPGADTAALQNEIDGQTATMHLRYADFVEMSLYAMQEDKAAMIAAGEGDSPAALALDEKITAWTADFDARWAIVTSIQKIANLTEAINEPGADVAALQAEIDGERAAIETSRDTLVVTAADVVDAIAAKDAEIASYDGTLPPPGEETAALQAELYAAASKASSYIGATDKFVTLFEAYSFNPDGTVPAEGFQTEQQLAKTTERYIFSQERTTKTGALLNDQYFRDKINTFTTVDELMADARIVEILKDAFNLSTSLSVVSSTLANAMTTPSTDADLEDPNNYLVRFHSGRDYYDDLVALSRAFNFKEDGTLDEGVPPIDASKLDMVSSRYFSGYDDQYEEDDALAIKRLKLDLTALSSSGSTIDDLFQSTGAYNFVLKAVGLDGEAVPQRIMRKVLTSDLQDPKSFVYSLKDDRYVQFAKLFNFDAEGNFAAPRVAQDQATIQELAKDYIVQKSRFLEGDEAARVKKEAEEEASYYADAVAGLSNVGELLANRRILDFAITAKGMNPSNFSDDMLKRAFGSDLNDPRSFANEYGDYRLAELVASFNFDAEGNITRDGTAGVSTRSTVETMNMFLRQTIEEEQGVENEGVRLALYFERMAPTITSAYDILSDTALYAFFKTTFSMPSEISGMDVDRQAALVEKYLNLEDLADPEALGKLVQRFTAMYDLETNDSASIASALFGNTTGGVSSETLLTLAQLKLR</sequence>
<dbReference type="AlphaFoldDB" id="A0A4R5PP07"/>
<organism evidence="1 2">
    <name type="scientific">Pseudohoeflea suaedae</name>
    <dbReference type="NCBI Taxonomy" id="877384"/>
    <lineage>
        <taxon>Bacteria</taxon>
        <taxon>Pseudomonadati</taxon>
        <taxon>Pseudomonadota</taxon>
        <taxon>Alphaproteobacteria</taxon>
        <taxon>Hyphomicrobiales</taxon>
        <taxon>Rhizobiaceae</taxon>
        <taxon>Pseudohoeflea</taxon>
    </lineage>
</organism>
<proteinExistence type="predicted"/>
<keyword evidence="2" id="KW-1185">Reference proteome</keyword>
<dbReference type="OrthoDB" id="7824597at2"/>
<dbReference type="EMBL" id="SMSI01000001">
    <property type="protein sequence ID" value="TDH38648.1"/>
    <property type="molecule type" value="Genomic_DNA"/>
</dbReference>
<reference evidence="1 2" key="1">
    <citation type="journal article" date="2013" name="Int. J. Syst. Evol. Microbiol.">
        <title>Hoeflea suaedae sp. nov., an endophytic bacterium isolated from the root of the halophyte Suaeda maritima.</title>
        <authorList>
            <person name="Chung E.J."/>
            <person name="Park J.A."/>
            <person name="Pramanik P."/>
            <person name="Bibi F."/>
            <person name="Jeon C.O."/>
            <person name="Chung Y.R."/>
        </authorList>
    </citation>
    <scope>NUCLEOTIDE SEQUENCE [LARGE SCALE GENOMIC DNA]</scope>
    <source>
        <strain evidence="1 2">YC6898</strain>
    </source>
</reference>
<dbReference type="Proteomes" id="UP000295131">
    <property type="component" value="Unassembled WGS sequence"/>
</dbReference>
<evidence type="ECO:0000313" key="1">
    <source>
        <dbReference type="EMBL" id="TDH38648.1"/>
    </source>
</evidence>
<evidence type="ECO:0000313" key="2">
    <source>
        <dbReference type="Proteomes" id="UP000295131"/>
    </source>
</evidence>
<protein>
    <submittedName>
        <fullName evidence="1">DUF1217 domain-containing protein</fullName>
    </submittedName>
</protein>
<dbReference type="RefSeq" id="WP_133283482.1">
    <property type="nucleotide sequence ID" value="NZ_SMSI01000001.1"/>
</dbReference>
<dbReference type="Gene3D" id="1.10.3700.10">
    <property type="entry name" value="AGR C 984p-like"/>
    <property type="match status" value="3"/>
</dbReference>
<comment type="caution">
    <text evidence="1">The sequence shown here is derived from an EMBL/GenBank/DDBJ whole genome shotgun (WGS) entry which is preliminary data.</text>
</comment>
<dbReference type="InterPro" id="IPR010626">
    <property type="entry name" value="DUF1217"/>
</dbReference>